<evidence type="ECO:0000259" key="2">
    <source>
        <dbReference type="Pfam" id="PF06938"/>
    </source>
</evidence>
<evidence type="ECO:0000313" key="7">
    <source>
        <dbReference type="Proteomes" id="UP000045285"/>
    </source>
</evidence>
<gene>
    <name evidence="4" type="ORF">MPL3356_80366</name>
    <name evidence="6" type="ORF">MPL3365_20026</name>
    <name evidence="5" type="ORF">MPLDJ20_60259</name>
</gene>
<accession>A0A090FP95</accession>
<dbReference type="AlphaFoldDB" id="A0A090FP95"/>
<keyword evidence="7" id="KW-1185">Reference proteome</keyword>
<organism evidence="5 9">
    <name type="scientific">Mesorhizobium plurifarium</name>
    <dbReference type="NCBI Taxonomy" id="69974"/>
    <lineage>
        <taxon>Bacteria</taxon>
        <taxon>Pseudomonadati</taxon>
        <taxon>Pseudomonadota</taxon>
        <taxon>Alphaproteobacteria</taxon>
        <taxon>Hyphomicrobiales</taxon>
        <taxon>Phyllobacteriaceae</taxon>
        <taxon>Mesorhizobium</taxon>
    </lineage>
</organism>
<evidence type="ECO:0000313" key="4">
    <source>
        <dbReference type="EMBL" id="CDX28579.1"/>
    </source>
</evidence>
<evidence type="ECO:0000313" key="8">
    <source>
        <dbReference type="Proteomes" id="UP000046122"/>
    </source>
</evidence>
<dbReference type="Gene3D" id="3.10.540.10">
    <property type="entry name" value="duf1285 like domain"/>
    <property type="match status" value="1"/>
</dbReference>
<feature type="compositionally biased region" description="Polar residues" evidence="1">
    <location>
        <begin position="49"/>
        <end position="63"/>
    </location>
</feature>
<dbReference type="EMBL" id="CCNB01000043">
    <property type="protein sequence ID" value="CDX43541.1"/>
    <property type="molecule type" value="Genomic_DNA"/>
</dbReference>
<evidence type="ECO:0000313" key="6">
    <source>
        <dbReference type="EMBL" id="CDX54501.1"/>
    </source>
</evidence>
<dbReference type="InterPro" id="IPR048341">
    <property type="entry name" value="DUF1285_N"/>
</dbReference>
<dbReference type="InterPro" id="IPR023361">
    <property type="entry name" value="DUF1285_beta_roll_sf"/>
</dbReference>
<evidence type="ECO:0000313" key="9">
    <source>
        <dbReference type="Proteomes" id="UP000046373"/>
    </source>
</evidence>
<evidence type="ECO:0000313" key="5">
    <source>
        <dbReference type="EMBL" id="CDX43541.1"/>
    </source>
</evidence>
<feature type="region of interest" description="Disordered" evidence="1">
    <location>
        <begin position="1"/>
        <end position="63"/>
    </location>
</feature>
<dbReference type="Proteomes" id="UP000046122">
    <property type="component" value="Unassembled WGS sequence"/>
</dbReference>
<reference evidence="8 9" key="2">
    <citation type="submission" date="2014-08" db="EMBL/GenBank/DDBJ databases">
        <authorList>
            <person name="Moulin Lionel"/>
        </authorList>
    </citation>
    <scope>NUCLEOTIDE SEQUENCE [LARGE SCALE GENOMIC DNA]</scope>
</reference>
<dbReference type="EMBL" id="CCNE01000012">
    <property type="protein sequence ID" value="CDX54501.1"/>
    <property type="molecule type" value="Genomic_DNA"/>
</dbReference>
<dbReference type="Pfam" id="PF21028">
    <property type="entry name" value="DUF1285_C"/>
    <property type="match status" value="1"/>
</dbReference>
<reference evidence="7" key="1">
    <citation type="submission" date="2014-08" db="EMBL/GenBank/DDBJ databases">
        <authorList>
            <person name="Moulin L."/>
        </authorList>
    </citation>
    <scope>NUCLEOTIDE SEQUENCE [LARGE SCALE GENOMIC DNA]</scope>
</reference>
<evidence type="ECO:0000256" key="1">
    <source>
        <dbReference type="SAM" id="MobiDB-lite"/>
    </source>
</evidence>
<dbReference type="Gene3D" id="2.30.270.10">
    <property type="entry name" value="duf1285 protein"/>
    <property type="match status" value="1"/>
</dbReference>
<dbReference type="STRING" id="69974.MPLDJ20_60259"/>
<dbReference type="Proteomes" id="UP000045285">
    <property type="component" value="Unassembled WGS sequence"/>
</dbReference>
<evidence type="ECO:0008006" key="10">
    <source>
        <dbReference type="Google" id="ProtNLM"/>
    </source>
</evidence>
<feature type="domain" description="DUF1285" evidence="2">
    <location>
        <begin position="88"/>
        <end position="155"/>
    </location>
</feature>
<name>A0A090FP95_MESPL</name>
<feature type="domain" description="DUF1285" evidence="3">
    <location>
        <begin position="156"/>
        <end position="250"/>
    </location>
</feature>
<dbReference type="InterPro" id="IPR048342">
    <property type="entry name" value="DUF1285_C"/>
</dbReference>
<dbReference type="EMBL" id="CCMZ01000075">
    <property type="protein sequence ID" value="CDX28579.1"/>
    <property type="molecule type" value="Genomic_DNA"/>
</dbReference>
<proteinExistence type="predicted"/>
<sequence>MPQNAAIRPQLAPVIELKSQTPADKADNRDNSDYFVTMAERSEHLEQSPGEQNLSKESLGKQSLTGATEARGLEALISRAARAGKGPAPVERWNPDFCGDLDMEIKADGTWFYLGTPIGRMPLVQLFSSVLRKDADGKTYLVTPVERVGIRVADAPFIAVEMNVSGSGDDQVITFRTNVGDVVAAGPGHPLRFVDEDETGGLKPYVLVRGRLEALVARPVMYELVEHGEEIDIDGKTMFSVRSGGEVYPIMPAEKLRRLSA</sequence>
<evidence type="ECO:0000259" key="3">
    <source>
        <dbReference type="Pfam" id="PF21028"/>
    </source>
</evidence>
<protein>
    <recommendedName>
        <fullName evidence="10">DUF1285 domain-containing protein</fullName>
    </recommendedName>
</protein>
<dbReference type="Proteomes" id="UP000046373">
    <property type="component" value="Unassembled WGS sequence"/>
</dbReference>
<dbReference type="Pfam" id="PF06938">
    <property type="entry name" value="DUF1285_N"/>
    <property type="match status" value="1"/>
</dbReference>